<organism evidence="1 2">
    <name type="scientific">Plakobranchus ocellatus</name>
    <dbReference type="NCBI Taxonomy" id="259542"/>
    <lineage>
        <taxon>Eukaryota</taxon>
        <taxon>Metazoa</taxon>
        <taxon>Spiralia</taxon>
        <taxon>Lophotrochozoa</taxon>
        <taxon>Mollusca</taxon>
        <taxon>Gastropoda</taxon>
        <taxon>Heterobranchia</taxon>
        <taxon>Euthyneura</taxon>
        <taxon>Panpulmonata</taxon>
        <taxon>Sacoglossa</taxon>
        <taxon>Placobranchoidea</taxon>
        <taxon>Plakobranchidae</taxon>
        <taxon>Plakobranchus</taxon>
    </lineage>
</organism>
<comment type="caution">
    <text evidence="1">The sequence shown here is derived from an EMBL/GenBank/DDBJ whole genome shotgun (WGS) entry which is preliminary data.</text>
</comment>
<dbReference type="AlphaFoldDB" id="A0AAV4C5W9"/>
<evidence type="ECO:0000313" key="2">
    <source>
        <dbReference type="Proteomes" id="UP000735302"/>
    </source>
</evidence>
<protein>
    <recommendedName>
        <fullName evidence="3">Peptidase A2 domain-containing protein</fullName>
    </recommendedName>
</protein>
<accession>A0AAV4C5W9</accession>
<dbReference type="Proteomes" id="UP000735302">
    <property type="component" value="Unassembled WGS sequence"/>
</dbReference>
<dbReference type="EMBL" id="BLXT01005778">
    <property type="protein sequence ID" value="GFO26069.1"/>
    <property type="molecule type" value="Genomic_DNA"/>
</dbReference>
<evidence type="ECO:0000313" key="1">
    <source>
        <dbReference type="EMBL" id="GFO26069.1"/>
    </source>
</evidence>
<proteinExistence type="predicted"/>
<sequence>MNLRVKLDTGANANILTLRSFKQMYPENVTENDEIMNADFVTKSKTKLIGYSGEKINNIGTMTLTIKCGKDRIPQMFFITKTDGPNILSL</sequence>
<gene>
    <name evidence="1" type="ORF">PoB_005257400</name>
</gene>
<name>A0AAV4C5W9_9GAST</name>
<evidence type="ECO:0008006" key="3">
    <source>
        <dbReference type="Google" id="ProtNLM"/>
    </source>
</evidence>
<keyword evidence="2" id="KW-1185">Reference proteome</keyword>
<reference evidence="1 2" key="1">
    <citation type="journal article" date="2021" name="Elife">
        <title>Chloroplast acquisition without the gene transfer in kleptoplastic sea slugs, Plakobranchus ocellatus.</title>
        <authorList>
            <person name="Maeda T."/>
            <person name="Takahashi S."/>
            <person name="Yoshida T."/>
            <person name="Shimamura S."/>
            <person name="Takaki Y."/>
            <person name="Nagai Y."/>
            <person name="Toyoda A."/>
            <person name="Suzuki Y."/>
            <person name="Arimoto A."/>
            <person name="Ishii H."/>
            <person name="Satoh N."/>
            <person name="Nishiyama T."/>
            <person name="Hasebe M."/>
            <person name="Maruyama T."/>
            <person name="Minagawa J."/>
            <person name="Obokata J."/>
            <person name="Shigenobu S."/>
        </authorList>
    </citation>
    <scope>NUCLEOTIDE SEQUENCE [LARGE SCALE GENOMIC DNA]</scope>
</reference>